<proteinExistence type="predicted"/>
<feature type="transmembrane region" description="Helical" evidence="1">
    <location>
        <begin position="100"/>
        <end position="117"/>
    </location>
</feature>
<keyword evidence="1" id="KW-0472">Membrane</keyword>
<evidence type="ECO:0000256" key="1">
    <source>
        <dbReference type="SAM" id="Phobius"/>
    </source>
</evidence>
<name>A0A1B1T9M5_9ARCH</name>
<evidence type="ECO:0000313" key="2">
    <source>
        <dbReference type="EMBL" id="ANV78965.1"/>
    </source>
</evidence>
<keyword evidence="1" id="KW-0812">Transmembrane</keyword>
<keyword evidence="1" id="KW-1133">Transmembrane helix</keyword>
<feature type="transmembrane region" description="Helical" evidence="1">
    <location>
        <begin position="73"/>
        <end position="93"/>
    </location>
</feature>
<feature type="transmembrane region" description="Helical" evidence="1">
    <location>
        <begin position="6"/>
        <end position="22"/>
    </location>
</feature>
<feature type="transmembrane region" description="Helical" evidence="1">
    <location>
        <begin position="165"/>
        <end position="186"/>
    </location>
</feature>
<protein>
    <submittedName>
        <fullName evidence="2">Uncharacterized protein</fullName>
    </submittedName>
</protein>
<reference evidence="2" key="2">
    <citation type="journal article" date="2015" name="ISME J.">
        <title>A new class of marine Euryarchaeota group II from the Mediterranean deep chlorophyll maximum.</title>
        <authorList>
            <person name="Martin-Cuadrado A.B."/>
            <person name="Garcia-Heredia I."/>
            <person name="Molto A.G."/>
            <person name="Lopez-Ubeda R."/>
            <person name="Kimes N."/>
            <person name="Lopez-Garcia P."/>
            <person name="Moreira D."/>
            <person name="Rodriguez-Valera F."/>
        </authorList>
    </citation>
    <scope>NUCLEOTIDE SEQUENCE</scope>
</reference>
<dbReference type="AlphaFoldDB" id="A0A1B1T9M5"/>
<feature type="transmembrane region" description="Helical" evidence="1">
    <location>
        <begin position="198"/>
        <end position="217"/>
    </location>
</feature>
<feature type="transmembrane region" description="Helical" evidence="1">
    <location>
        <begin position="43"/>
        <end position="67"/>
    </location>
</feature>
<feature type="transmembrane region" description="Helical" evidence="1">
    <location>
        <begin position="142"/>
        <end position="158"/>
    </location>
</feature>
<accession>A0A1B1T9M5</accession>
<organism evidence="2">
    <name type="scientific">uncultured Poseidoniia archaeon</name>
    <dbReference type="NCBI Taxonomy" id="1697135"/>
    <lineage>
        <taxon>Archaea</taxon>
        <taxon>Methanobacteriati</taxon>
        <taxon>Thermoplasmatota</taxon>
        <taxon>Candidatus Poseidoniia</taxon>
        <taxon>environmental samples</taxon>
    </lineage>
</organism>
<sequence>MQQYVIGIILLSIGIYLFRDPAERKRTVVGHYALGLSINNTRLYKIFGLIGAIIAYFTYESYIVSYIPSDFPLPQSIVVVLILLIGAFIARSFVQTTEDFISVGGPTILFVFSYDYLKFERNIDILDYISKLPAIPNITNDVLEYILLLMVIFLSYLFRRILRRSMPIILAGFFSGLLIANGLNILFKGVLPTSRQELELQVSGIIAILSISYQIYFNRKKRNERKISKQEITPKKPTNIEITCPACLEYTVHKIINRKETNEGVEVLIQCTGKNVFDTICGNYQTVSETNQ</sequence>
<reference evidence="2" key="1">
    <citation type="submission" date="2014-11" db="EMBL/GenBank/DDBJ databases">
        <authorList>
            <person name="Zhu J."/>
            <person name="Qi W."/>
            <person name="Song R."/>
        </authorList>
    </citation>
    <scope>NUCLEOTIDE SEQUENCE</scope>
</reference>
<dbReference type="EMBL" id="KP211807">
    <property type="protein sequence ID" value="ANV78965.1"/>
    <property type="molecule type" value="Genomic_DNA"/>
</dbReference>